<evidence type="ECO:0008006" key="3">
    <source>
        <dbReference type="Google" id="ProtNLM"/>
    </source>
</evidence>
<dbReference type="EMBL" id="CSUW01000002">
    <property type="protein sequence ID" value="CPT11662.1"/>
    <property type="molecule type" value="Genomic_DNA"/>
</dbReference>
<name>A0AB33T437_9MYCO</name>
<accession>A0AB33T437</accession>
<reference evidence="1 2" key="1">
    <citation type="submission" date="2015-03" db="EMBL/GenBank/DDBJ databases">
        <authorList>
            <consortium name="Pathogen Informatics"/>
            <person name="Murphy D."/>
        </authorList>
    </citation>
    <scope>NUCLEOTIDE SEQUENCE [LARGE SCALE GENOMIC DNA]</scope>
    <source>
        <strain evidence="1 2">PAP036</strain>
    </source>
</reference>
<dbReference type="Proteomes" id="UP000038487">
    <property type="component" value="Unassembled WGS sequence"/>
</dbReference>
<proteinExistence type="predicted"/>
<organism evidence="1 2">
    <name type="scientific">Mycobacteroides abscessus</name>
    <dbReference type="NCBI Taxonomy" id="36809"/>
    <lineage>
        <taxon>Bacteria</taxon>
        <taxon>Bacillati</taxon>
        <taxon>Actinomycetota</taxon>
        <taxon>Actinomycetes</taxon>
        <taxon>Mycobacteriales</taxon>
        <taxon>Mycobacteriaceae</taxon>
        <taxon>Mycobacteroides</taxon>
    </lineage>
</organism>
<protein>
    <recommendedName>
        <fullName evidence="3">Antitoxin</fullName>
    </recommendedName>
</protein>
<evidence type="ECO:0000313" key="1">
    <source>
        <dbReference type="EMBL" id="CPT11662.1"/>
    </source>
</evidence>
<evidence type="ECO:0000313" key="2">
    <source>
        <dbReference type="Proteomes" id="UP000038487"/>
    </source>
</evidence>
<dbReference type="RefSeq" id="WP_153995356.1">
    <property type="nucleotide sequence ID" value="NZ_CP014959.1"/>
</dbReference>
<gene>
    <name evidence="1" type="ORF">ERS075527_01127</name>
</gene>
<dbReference type="AlphaFoldDB" id="A0AB33T437"/>
<sequence length="57" mass="6385">MPDLPEIDIDNLWKAIKGGSDYPIAVGDEKPVAIVVPYEKYTDLLKAWADLQLDGKR</sequence>
<comment type="caution">
    <text evidence="1">The sequence shown here is derived from an EMBL/GenBank/DDBJ whole genome shotgun (WGS) entry which is preliminary data.</text>
</comment>